<dbReference type="Proteomes" id="UP000485880">
    <property type="component" value="Unassembled WGS sequence"/>
</dbReference>
<dbReference type="EMBL" id="CABFMQ020000087">
    <property type="protein sequence ID" value="VTZ50998.1"/>
    <property type="molecule type" value="Genomic_DNA"/>
</dbReference>
<sequence length="74" mass="8183">MLSTLKVMIRKSGDTYDYKYLAAGRPRLRGFEPRCIGLIAGICLHWREAGRGSKSDHRSGPRDCLESASGQDNG</sequence>
<dbReference type="AlphaFoldDB" id="A0A8B6M896"/>
<feature type="region of interest" description="Disordered" evidence="1">
    <location>
        <begin position="51"/>
        <end position="74"/>
    </location>
</feature>
<accession>A0A8B6M896</accession>
<organism evidence="2 3">
    <name type="scientific">Methylocella tundrae</name>
    <dbReference type="NCBI Taxonomy" id="227605"/>
    <lineage>
        <taxon>Bacteria</taxon>
        <taxon>Pseudomonadati</taxon>
        <taxon>Pseudomonadota</taxon>
        <taxon>Alphaproteobacteria</taxon>
        <taxon>Hyphomicrobiales</taxon>
        <taxon>Beijerinckiaceae</taxon>
        <taxon>Methylocella</taxon>
    </lineage>
</organism>
<evidence type="ECO:0000313" key="2">
    <source>
        <dbReference type="EMBL" id="VTZ50998.1"/>
    </source>
</evidence>
<proteinExistence type="predicted"/>
<protein>
    <submittedName>
        <fullName evidence="2">Uncharacterized protein</fullName>
    </submittedName>
</protein>
<feature type="compositionally biased region" description="Basic and acidic residues" evidence="1">
    <location>
        <begin position="51"/>
        <end position="65"/>
    </location>
</feature>
<evidence type="ECO:0000313" key="3">
    <source>
        <dbReference type="Proteomes" id="UP000485880"/>
    </source>
</evidence>
<comment type="caution">
    <text evidence="2">The sequence shown here is derived from an EMBL/GenBank/DDBJ whole genome shotgun (WGS) entry which is preliminary data.</text>
</comment>
<reference evidence="2 3" key="1">
    <citation type="submission" date="2019-05" db="EMBL/GenBank/DDBJ databases">
        <authorList>
            <person name="Farhan Ul Haque M."/>
        </authorList>
    </citation>
    <scope>NUCLEOTIDE SEQUENCE [LARGE SCALE GENOMIC DNA]</scope>
    <source>
        <strain evidence="2">2</strain>
    </source>
</reference>
<evidence type="ECO:0000256" key="1">
    <source>
        <dbReference type="SAM" id="MobiDB-lite"/>
    </source>
</evidence>
<keyword evidence="3" id="KW-1185">Reference proteome</keyword>
<gene>
    <name evidence="2" type="ORF">MPC4_30182</name>
</gene>
<name>A0A8B6M896_METTU</name>